<evidence type="ECO:0000313" key="2">
    <source>
        <dbReference type="Proteomes" id="UP000595254"/>
    </source>
</evidence>
<dbReference type="EMBL" id="CP068053">
    <property type="protein sequence ID" value="QQT00753.1"/>
    <property type="molecule type" value="Genomic_DNA"/>
</dbReference>
<name>A0A974NN29_PERPY</name>
<keyword evidence="2" id="KW-1185">Reference proteome</keyword>
<organism evidence="1 2">
    <name type="scientific">Peribacillus psychrosaccharolyticus</name>
    <name type="common">Bacillus psychrosaccharolyticus</name>
    <dbReference type="NCBI Taxonomy" id="1407"/>
    <lineage>
        <taxon>Bacteria</taxon>
        <taxon>Bacillati</taxon>
        <taxon>Bacillota</taxon>
        <taxon>Bacilli</taxon>
        <taxon>Bacillales</taxon>
        <taxon>Bacillaceae</taxon>
        <taxon>Peribacillus</taxon>
    </lineage>
</organism>
<dbReference type="AlphaFoldDB" id="A0A974NN29"/>
<dbReference type="Proteomes" id="UP000595254">
    <property type="component" value="Chromosome"/>
</dbReference>
<dbReference type="RefSeq" id="WP_152526415.1">
    <property type="nucleotide sequence ID" value="NZ_CP068053.1"/>
</dbReference>
<evidence type="ECO:0000313" key="1">
    <source>
        <dbReference type="EMBL" id="QQT00753.1"/>
    </source>
</evidence>
<proteinExistence type="predicted"/>
<accession>A0A974NN29</accession>
<sequence length="43" mass="4889">MKKQWKKPEVEVLDVKMTMLGKDGDFTDATFPADTPRGKLTFS</sequence>
<protein>
    <submittedName>
        <fullName evidence="1">Paeninodin family lasso peptide</fullName>
    </submittedName>
</protein>
<reference evidence="1 2" key="1">
    <citation type="submission" date="2021-01" db="EMBL/GenBank/DDBJ databases">
        <title>FDA dAtabase for Regulatory Grade micrObial Sequences (FDA-ARGOS): Supporting development and validation of Infectious Disease Dx tests.</title>
        <authorList>
            <person name="Nelson B."/>
            <person name="Plummer A."/>
            <person name="Tallon L."/>
            <person name="Sadzewicz L."/>
            <person name="Zhao X."/>
            <person name="Boylan J."/>
            <person name="Ott S."/>
            <person name="Bowen H."/>
            <person name="Vavikolanu K."/>
            <person name="Mehta A."/>
            <person name="Aluvathingal J."/>
            <person name="Nadendla S."/>
            <person name="Myers T."/>
            <person name="Yan Y."/>
            <person name="Sichtig H."/>
        </authorList>
    </citation>
    <scope>NUCLEOTIDE SEQUENCE [LARGE SCALE GENOMIC DNA]</scope>
    <source>
        <strain evidence="1 2">FDAARGOS_1161</strain>
    </source>
</reference>
<dbReference type="NCBIfam" id="NF033524">
    <property type="entry name" value="lasso_PadeA_fam"/>
    <property type="match status" value="1"/>
</dbReference>
<gene>
    <name evidence="1" type="ORF">I6J18_02140</name>
</gene>
<dbReference type="InterPro" id="IPR049825">
    <property type="entry name" value="Lasso_PadeA-like"/>
</dbReference>
<dbReference type="KEGG" id="ppsr:I6J18_02140"/>